<accession>A0ABP1GEN1</accession>
<name>A0ABP1GEN1_9CHLO</name>
<feature type="region of interest" description="Disordered" evidence="1">
    <location>
        <begin position="208"/>
        <end position="367"/>
    </location>
</feature>
<gene>
    <name evidence="2" type="primary">g12448</name>
    <name evidence="2" type="ORF">VP750_LOCUS11079</name>
</gene>
<evidence type="ECO:0000256" key="1">
    <source>
        <dbReference type="SAM" id="MobiDB-lite"/>
    </source>
</evidence>
<feature type="region of interest" description="Disordered" evidence="1">
    <location>
        <begin position="23"/>
        <end position="92"/>
    </location>
</feature>
<comment type="caution">
    <text evidence="2">The sequence shown here is derived from an EMBL/GenBank/DDBJ whole genome shotgun (WGS) entry which is preliminary data.</text>
</comment>
<organism evidence="2 3">
    <name type="scientific">Coccomyxa viridis</name>
    <dbReference type="NCBI Taxonomy" id="1274662"/>
    <lineage>
        <taxon>Eukaryota</taxon>
        <taxon>Viridiplantae</taxon>
        <taxon>Chlorophyta</taxon>
        <taxon>core chlorophytes</taxon>
        <taxon>Trebouxiophyceae</taxon>
        <taxon>Trebouxiophyceae incertae sedis</taxon>
        <taxon>Coccomyxaceae</taxon>
        <taxon>Coccomyxa</taxon>
    </lineage>
</organism>
<protein>
    <submittedName>
        <fullName evidence="2">G12448 protein</fullName>
    </submittedName>
</protein>
<reference evidence="2 3" key="1">
    <citation type="submission" date="2024-06" db="EMBL/GenBank/DDBJ databases">
        <authorList>
            <person name="Kraege A."/>
            <person name="Thomma B."/>
        </authorList>
    </citation>
    <scope>NUCLEOTIDE SEQUENCE [LARGE SCALE GENOMIC DNA]</scope>
</reference>
<feature type="compositionally biased region" description="Polar residues" evidence="1">
    <location>
        <begin position="313"/>
        <end position="323"/>
    </location>
</feature>
<dbReference type="EMBL" id="CAXHTA020000020">
    <property type="protein sequence ID" value="CAL5229173.1"/>
    <property type="molecule type" value="Genomic_DNA"/>
</dbReference>
<keyword evidence="3" id="KW-1185">Reference proteome</keyword>
<dbReference type="Proteomes" id="UP001497392">
    <property type="component" value="Unassembled WGS sequence"/>
</dbReference>
<proteinExistence type="predicted"/>
<evidence type="ECO:0000313" key="3">
    <source>
        <dbReference type="Proteomes" id="UP001497392"/>
    </source>
</evidence>
<sequence>MSSASHLQPSALDYRLESINSFHSRTSRGGHPDMQQECAWPEPPQQQPQGLPWSVQAAKTQRMQQRQSSAMTGPSLPQGFTDAPPAASRPAMQNLPPIFSPHLFAFNNAPQGQYMTVTSGLSVPEMARAAQQQGPEGPLKDNLPLDDERANARANALGSLNSATGFLPAPTPFSEGAQMLPGLNVDVVVKMAPNSGALAPAMLGNAAPEDRGRQQMRVSPAQASALRHVSSAESREFQTEGFMAPTSPDATSGPGTRTKRRAASSRPKYKDYFTDDASLSDSAALDDEDDDEDDEDDDFLSEISMHEGHYGMQSRNSSLQSADASHFKSSGMEGEEGRSSKRSAAAKKPRTKQLLCEQDPEAPGLTLEQRRKIRRHALHF</sequence>
<evidence type="ECO:0000313" key="2">
    <source>
        <dbReference type="EMBL" id="CAL5229173.1"/>
    </source>
</evidence>
<feature type="compositionally biased region" description="Acidic residues" evidence="1">
    <location>
        <begin position="284"/>
        <end position="300"/>
    </location>
</feature>
<feature type="compositionally biased region" description="Basic residues" evidence="1">
    <location>
        <begin position="340"/>
        <end position="351"/>
    </location>
</feature>
<feature type="compositionally biased region" description="Polar residues" evidence="1">
    <location>
        <begin position="57"/>
        <end position="72"/>
    </location>
</feature>